<keyword evidence="2" id="KW-0945">Host-virus interaction</keyword>
<feature type="region of interest" description="Disordered" evidence="3">
    <location>
        <begin position="1140"/>
        <end position="1189"/>
    </location>
</feature>
<feature type="compositionally biased region" description="Low complexity" evidence="3">
    <location>
        <begin position="1035"/>
        <end position="1045"/>
    </location>
</feature>
<feature type="compositionally biased region" description="Low complexity" evidence="3">
    <location>
        <begin position="1388"/>
        <end position="1401"/>
    </location>
</feature>
<dbReference type="CDD" id="cd00064">
    <property type="entry name" value="FU"/>
    <property type="match status" value="1"/>
</dbReference>
<feature type="transmembrane region" description="Helical" evidence="4">
    <location>
        <begin position="709"/>
        <end position="733"/>
    </location>
</feature>
<evidence type="ECO:0000256" key="2">
    <source>
        <dbReference type="ARBA" id="ARBA00022581"/>
    </source>
</evidence>
<evidence type="ECO:0000256" key="4">
    <source>
        <dbReference type="SAM" id="Phobius"/>
    </source>
</evidence>
<dbReference type="EMBL" id="ML014152">
    <property type="protein sequence ID" value="RKP02103.1"/>
    <property type="molecule type" value="Genomic_DNA"/>
</dbReference>
<gene>
    <name evidence="7" type="ORF">CXG81DRAFT_18207</name>
</gene>
<dbReference type="OrthoDB" id="8545473at2759"/>
<keyword evidence="4" id="KW-1133">Transmembrane helix</keyword>
<feature type="region of interest" description="Disordered" evidence="3">
    <location>
        <begin position="1349"/>
        <end position="1443"/>
    </location>
</feature>
<keyword evidence="1" id="KW-0245">EGF-like domain</keyword>
<name>A0A4P9X9S1_9FUNG</name>
<dbReference type="InterPro" id="IPR009030">
    <property type="entry name" value="Growth_fac_rcpt_cys_sf"/>
</dbReference>
<dbReference type="InterPro" id="IPR000742">
    <property type="entry name" value="EGF"/>
</dbReference>
<accession>A0A4P9X9S1</accession>
<dbReference type="PROSITE" id="PS00022">
    <property type="entry name" value="EGF_1"/>
    <property type="match status" value="1"/>
</dbReference>
<keyword evidence="4" id="KW-0812">Transmembrane</keyword>
<evidence type="ECO:0000256" key="1">
    <source>
        <dbReference type="ARBA" id="ARBA00022536"/>
    </source>
</evidence>
<feature type="region of interest" description="Disordered" evidence="3">
    <location>
        <begin position="317"/>
        <end position="343"/>
    </location>
</feature>
<feature type="region of interest" description="Disordered" evidence="3">
    <location>
        <begin position="637"/>
        <end position="688"/>
    </location>
</feature>
<feature type="compositionally biased region" description="Low complexity" evidence="3">
    <location>
        <begin position="1154"/>
        <end position="1173"/>
    </location>
</feature>
<feature type="compositionally biased region" description="Acidic residues" evidence="3">
    <location>
        <begin position="1230"/>
        <end position="1263"/>
    </location>
</feature>
<reference evidence="8" key="1">
    <citation type="journal article" date="2018" name="Nat. Microbiol.">
        <title>Leveraging single-cell genomics to expand the fungal tree of life.</title>
        <authorList>
            <person name="Ahrendt S.R."/>
            <person name="Quandt C.A."/>
            <person name="Ciobanu D."/>
            <person name="Clum A."/>
            <person name="Salamov A."/>
            <person name="Andreopoulos B."/>
            <person name="Cheng J.F."/>
            <person name="Woyke T."/>
            <person name="Pelin A."/>
            <person name="Henrissat B."/>
            <person name="Reynolds N.K."/>
            <person name="Benny G.L."/>
            <person name="Smith M.E."/>
            <person name="James T.Y."/>
            <person name="Grigoriev I.V."/>
        </authorList>
    </citation>
    <scope>NUCLEOTIDE SEQUENCE [LARGE SCALE GENOMIC DNA]</scope>
    <source>
        <strain evidence="8">ATCC 52028</strain>
    </source>
</reference>
<feature type="region of interest" description="Disordered" evidence="3">
    <location>
        <begin position="738"/>
        <end position="769"/>
    </location>
</feature>
<evidence type="ECO:0000259" key="6">
    <source>
        <dbReference type="PROSITE" id="PS01248"/>
    </source>
</evidence>
<feature type="compositionally biased region" description="Basic residues" evidence="3">
    <location>
        <begin position="738"/>
        <end position="759"/>
    </location>
</feature>
<feature type="region of interest" description="Disordered" evidence="3">
    <location>
        <begin position="1230"/>
        <end position="1264"/>
    </location>
</feature>
<dbReference type="STRING" id="1555241.A0A4P9X9S1"/>
<evidence type="ECO:0008006" key="9">
    <source>
        <dbReference type="Google" id="ProtNLM"/>
    </source>
</evidence>
<feature type="region of interest" description="Disordered" evidence="3">
    <location>
        <begin position="1017"/>
        <end position="1089"/>
    </location>
</feature>
<organism evidence="7 8">
    <name type="scientific">Caulochytrium protostelioides</name>
    <dbReference type="NCBI Taxonomy" id="1555241"/>
    <lineage>
        <taxon>Eukaryota</taxon>
        <taxon>Fungi</taxon>
        <taxon>Fungi incertae sedis</taxon>
        <taxon>Chytridiomycota</taxon>
        <taxon>Chytridiomycota incertae sedis</taxon>
        <taxon>Chytridiomycetes</taxon>
        <taxon>Caulochytriales</taxon>
        <taxon>Caulochytriaceae</taxon>
        <taxon>Caulochytrium</taxon>
    </lineage>
</organism>
<proteinExistence type="predicted"/>
<feature type="region of interest" description="Disordered" evidence="3">
    <location>
        <begin position="784"/>
        <end position="827"/>
    </location>
</feature>
<dbReference type="InterPro" id="IPR002049">
    <property type="entry name" value="LE_dom"/>
</dbReference>
<dbReference type="SUPFAM" id="SSF57184">
    <property type="entry name" value="Growth factor receptor domain"/>
    <property type="match status" value="1"/>
</dbReference>
<evidence type="ECO:0000313" key="7">
    <source>
        <dbReference type="EMBL" id="RKP02103.1"/>
    </source>
</evidence>
<evidence type="ECO:0000256" key="3">
    <source>
        <dbReference type="SAM" id="MobiDB-lite"/>
    </source>
</evidence>
<feature type="compositionally biased region" description="Pro residues" evidence="3">
    <location>
        <begin position="1058"/>
        <end position="1067"/>
    </location>
</feature>
<keyword evidence="4" id="KW-0472">Membrane</keyword>
<protein>
    <recommendedName>
        <fullName evidence="9">EGF-like domain-containing protein</fullName>
    </recommendedName>
</protein>
<keyword evidence="8" id="KW-1185">Reference proteome</keyword>
<dbReference type="PANTHER" id="PTHR13037:SF24">
    <property type="entry name" value="POLYCOMB PROTEIN PCL-RELATED"/>
    <property type="match status" value="1"/>
</dbReference>
<evidence type="ECO:0000259" key="5">
    <source>
        <dbReference type="PROSITE" id="PS00022"/>
    </source>
</evidence>
<dbReference type="PROSITE" id="PS01248">
    <property type="entry name" value="EGF_LAM_1"/>
    <property type="match status" value="1"/>
</dbReference>
<feature type="compositionally biased region" description="Low complexity" evidence="3">
    <location>
        <begin position="647"/>
        <end position="662"/>
    </location>
</feature>
<feature type="domain" description="EGF-like" evidence="5">
    <location>
        <begin position="144"/>
        <end position="155"/>
    </location>
</feature>
<dbReference type="PANTHER" id="PTHR13037">
    <property type="entry name" value="FORMIN"/>
    <property type="match status" value="1"/>
</dbReference>
<dbReference type="Proteomes" id="UP000274922">
    <property type="component" value="Unassembled WGS sequence"/>
</dbReference>
<feature type="domain" description="Laminin EGF-like" evidence="6">
    <location>
        <begin position="144"/>
        <end position="172"/>
    </location>
</feature>
<evidence type="ECO:0000313" key="8">
    <source>
        <dbReference type="Proteomes" id="UP000274922"/>
    </source>
</evidence>
<sequence length="1443" mass="146735">MLAAGPAGRLGAVLRGGTLVANLSAALTPFAPSLPWTGTAMLLDRPDAAADPADPAATETAAVPYQIELRAVAETTTTWILPFETLAGGFPVTLLAAAAAAFDTTAGIADAVVAAAGPCHSGDGGGGHVACGPGGYCHARTRACVCRAGFRGAACDQCAPGHYGAACRPCACGAPGEGPLTGGVPTRRLRALRAAATGPRALGLVGATDGGGGGGATPQPLCRDGMAGDGACDDPLRTRHALAPRMPPTCALGAVLPASAGAGLPAAAACSCGAGVAALDPATRRLVCVCRPPFRRDADGTCWTCPDGTALVAIDPTAPPPAAADADAAADAADAETPPGSRARYGGNAQLGEYLCAPTAPTLARRAMQHADGAAANVAAAADGHDHGHVPVQYWDVACAVRNQTTARPFDAAGTAAVEAATTPEERAAAEAVDAAPPPPPLLSVLSAHGMVLREWCDACTPGWLLHHGRCVRVCPVGTVAHVVFAPATPLGFAATCEPCGGDCATCPSADRPDVCLTCRDAGRRPDAAGRCLPPSLWAAAAAPHAAAADADAGLCPRGQFFDAAQQTCRDCALRCGACRAYAPCDVCAPGMAPRDGFCRPVLGAADDAASAAIAAFHAAARAGARRARAEHAAEQHASATRRLRHTTAPAAPAAVPTAAAARRGHHVRREHDATDHAVPGADHGADHLYGDTPETAAYLANGVHHFSVLYLVLMIVGGFFALGAVVMLAVHLHHRWVHHRRRGGDRTARRRRFRRSATRRSGDAAEQTEHAALLAGRQRSGSLDSLAAPHRATPRDDDQRRRRRSLSAHVSDGDDRSEDYQDGSVSDGLDEARLCSDYAHRLQAGTPTAAAAPTALARWTMAVPAWFRSASRAAAMAPAGRRHDSCADLSSPELRQAFASGLGPAAEPRVSAADPRSVANRTSRFIGRGAHGHRWSFLGAGVAVAGGVDPASGAPRLVAYAPVPSGSGAPSSAVAAAPPSPSATIAAAAARAAARATAWLPHSRFATAGDDIELGRLPAPATTAPAPFVPAPGPSRRASSAPPGQRHSRLMMTLRPPSSPPPPPPKAAGAKASHTSLPSAVLPPGAGHRLSMADTVRQARDDVRHILAGLQIQLSSESLLDEVVEALAEDQMLPRERGLLGSDASDVSDSDDVSVTPSTSAGSGSPSGATTPLSAGRGRRLSAPSSLSTADLRVESVHLDVVAEGASSDGDQRGSRDGELPAMLTLDEANDAEADDGDGDGDDDDDGDDGDDDEQDVDEESLNELRTLLAQRAQARQEPVVVPTPAQVRAYRHSLRLSRRPSLRPAHSDDARALAEDAAAEAAAEAAGSPVDDAAAIDAAIDAALHAPEPGLAPEAADAGGHELDEAFGMRPGADAAPGSRHRRPSGRAFPFPAPAAARRPSPRTRPRMKALQLLTAGPADGTTAPPPSAEPAGDAPASHAM</sequence>
<feature type="compositionally biased region" description="Low complexity" evidence="3">
    <location>
        <begin position="323"/>
        <end position="339"/>
    </location>
</feature>
<dbReference type="CDD" id="cd00055">
    <property type="entry name" value="EGF_Lam"/>
    <property type="match status" value="1"/>
</dbReference>
<dbReference type="InterPro" id="IPR006212">
    <property type="entry name" value="Furin_repeat"/>
</dbReference>